<dbReference type="Proteomes" id="UP000297245">
    <property type="component" value="Unassembled WGS sequence"/>
</dbReference>
<name>A0A4S8M5M9_DENBC</name>
<accession>A0A4S8M5M9</accession>
<evidence type="ECO:0000313" key="1">
    <source>
        <dbReference type="EMBL" id="THU97552.1"/>
    </source>
</evidence>
<protein>
    <recommendedName>
        <fullName evidence="3">F-box domain-containing protein</fullName>
    </recommendedName>
</protein>
<organism evidence="1 2">
    <name type="scientific">Dendrothele bispora (strain CBS 962.96)</name>
    <dbReference type="NCBI Taxonomy" id="1314807"/>
    <lineage>
        <taxon>Eukaryota</taxon>
        <taxon>Fungi</taxon>
        <taxon>Dikarya</taxon>
        <taxon>Basidiomycota</taxon>
        <taxon>Agaricomycotina</taxon>
        <taxon>Agaricomycetes</taxon>
        <taxon>Agaricomycetidae</taxon>
        <taxon>Agaricales</taxon>
        <taxon>Agaricales incertae sedis</taxon>
        <taxon>Dendrothele</taxon>
    </lineage>
</organism>
<reference evidence="1 2" key="1">
    <citation type="journal article" date="2019" name="Nat. Ecol. Evol.">
        <title>Megaphylogeny resolves global patterns of mushroom evolution.</title>
        <authorList>
            <person name="Varga T."/>
            <person name="Krizsan K."/>
            <person name="Foldi C."/>
            <person name="Dima B."/>
            <person name="Sanchez-Garcia M."/>
            <person name="Sanchez-Ramirez S."/>
            <person name="Szollosi G.J."/>
            <person name="Szarkandi J.G."/>
            <person name="Papp V."/>
            <person name="Albert L."/>
            <person name="Andreopoulos W."/>
            <person name="Angelini C."/>
            <person name="Antonin V."/>
            <person name="Barry K.W."/>
            <person name="Bougher N.L."/>
            <person name="Buchanan P."/>
            <person name="Buyck B."/>
            <person name="Bense V."/>
            <person name="Catcheside P."/>
            <person name="Chovatia M."/>
            <person name="Cooper J."/>
            <person name="Damon W."/>
            <person name="Desjardin D."/>
            <person name="Finy P."/>
            <person name="Geml J."/>
            <person name="Haridas S."/>
            <person name="Hughes K."/>
            <person name="Justo A."/>
            <person name="Karasinski D."/>
            <person name="Kautmanova I."/>
            <person name="Kiss B."/>
            <person name="Kocsube S."/>
            <person name="Kotiranta H."/>
            <person name="LaButti K.M."/>
            <person name="Lechner B.E."/>
            <person name="Liimatainen K."/>
            <person name="Lipzen A."/>
            <person name="Lukacs Z."/>
            <person name="Mihaltcheva S."/>
            <person name="Morgado L.N."/>
            <person name="Niskanen T."/>
            <person name="Noordeloos M.E."/>
            <person name="Ohm R.A."/>
            <person name="Ortiz-Santana B."/>
            <person name="Ovrebo C."/>
            <person name="Racz N."/>
            <person name="Riley R."/>
            <person name="Savchenko A."/>
            <person name="Shiryaev A."/>
            <person name="Soop K."/>
            <person name="Spirin V."/>
            <person name="Szebenyi C."/>
            <person name="Tomsovsky M."/>
            <person name="Tulloss R.E."/>
            <person name="Uehling J."/>
            <person name="Grigoriev I.V."/>
            <person name="Vagvolgyi C."/>
            <person name="Papp T."/>
            <person name="Martin F.M."/>
            <person name="Miettinen O."/>
            <person name="Hibbett D.S."/>
            <person name="Nagy L.G."/>
        </authorList>
    </citation>
    <scope>NUCLEOTIDE SEQUENCE [LARGE SCALE GENOMIC DNA]</scope>
    <source>
        <strain evidence="1 2">CBS 962.96</strain>
    </source>
</reference>
<gene>
    <name evidence="1" type="ORF">K435DRAFT_857498</name>
</gene>
<dbReference type="InterPro" id="IPR032675">
    <property type="entry name" value="LRR_dom_sf"/>
</dbReference>
<keyword evidence="2" id="KW-1185">Reference proteome</keyword>
<proteinExistence type="predicted"/>
<dbReference type="OrthoDB" id="2447803at2759"/>
<evidence type="ECO:0000313" key="2">
    <source>
        <dbReference type="Proteomes" id="UP000297245"/>
    </source>
</evidence>
<dbReference type="EMBL" id="ML179153">
    <property type="protein sequence ID" value="THU97552.1"/>
    <property type="molecule type" value="Genomic_DNA"/>
</dbReference>
<sequence>MTSNTQKSMIVAIVLYAQTDRRGRPVSPHWAIAAHENALWQDDTQIYQITQTTTPDRRPGWKLDYKKCSPYNSASIIGILQVGVVNISRFDLDCYANFQTGNADGNNPSGLEMWSCEAWVIRFVWGLYKQHLVYMPCHVTELYKHVMKKRLPVLVQAKKENQGVPQTSTTHQQTPASNRRLMTAVAENTMNIAEPPVSATRRAFEANEIKEGISRNCDRKSLRNLAVVDQQWSEAALDVLWYEVTNLEDLLRPLGSVTSKSREIQVTDPVVQLLMVAETVDNVGIISVTNSPSLAQIPAPLCSSRPTLAEPACHPLRYAMLGWPLGANSNYCPDKSITCEAIPTRMPKLTKLVLEIIPDEKYIPSLISIMEGLTSLQSRTISPFNNMSGIVSCLSGLQNLKELHILSRSKELLFLAPIEIASGFFCREIPSLRAIRVVTFIREQPSNVRSLLRTISGSLPRVTQISLAIKHNTIDLRALQTPLSPESVLTLDVLSSILQRSSIRSFSIQHPLPFDVGIVEVEKIASSWPRLKSLSLACDPYLVQQPTTKLGVDAFLPFVRHCPDIEELGLFIDARSSAIPSSEVLDALPLPFTKLRILSVGTSVIQHEEAIAQFLSLVCTQGCVIKQGVSWFEQSGEYFGESAKKWMDVNRLLRNLLAVRTWYERKLVLEMRRLRATLSDQTK</sequence>
<dbReference type="Gene3D" id="3.80.10.10">
    <property type="entry name" value="Ribonuclease Inhibitor"/>
    <property type="match status" value="1"/>
</dbReference>
<dbReference type="AlphaFoldDB" id="A0A4S8M5M9"/>
<evidence type="ECO:0008006" key="3">
    <source>
        <dbReference type="Google" id="ProtNLM"/>
    </source>
</evidence>
<dbReference type="SUPFAM" id="SSF52047">
    <property type="entry name" value="RNI-like"/>
    <property type="match status" value="1"/>
</dbReference>